<dbReference type="RefSeq" id="WP_203788160.1">
    <property type="nucleotide sequence ID" value="NZ_BOMV01000082.1"/>
</dbReference>
<keyword evidence="2" id="KW-1185">Reference proteome</keyword>
<protein>
    <submittedName>
        <fullName evidence="1">Uncharacterized protein</fullName>
    </submittedName>
</protein>
<comment type="caution">
    <text evidence="1">The sequence shown here is derived from an EMBL/GenBank/DDBJ whole genome shotgun (WGS) entry which is preliminary data.</text>
</comment>
<organism evidence="1 2">
    <name type="scientific">Paractinoplanes rishiriensis</name>
    <dbReference type="NCBI Taxonomy" id="1050105"/>
    <lineage>
        <taxon>Bacteria</taxon>
        <taxon>Bacillati</taxon>
        <taxon>Actinomycetota</taxon>
        <taxon>Actinomycetes</taxon>
        <taxon>Micromonosporales</taxon>
        <taxon>Micromonosporaceae</taxon>
        <taxon>Paractinoplanes</taxon>
    </lineage>
</organism>
<accession>A0A919K816</accession>
<sequence>MTDPAEPHRLGVIADAQVAWLQARNKELDVLASTHRVGRAVRLASIPLDPLTPAWTALDERAGFTRLWEASVARIRDQVALSTMDMLREAESRRRSS</sequence>
<gene>
    <name evidence="1" type="ORF">Ari01nite_78640</name>
</gene>
<proteinExistence type="predicted"/>
<dbReference type="AlphaFoldDB" id="A0A919K816"/>
<evidence type="ECO:0000313" key="1">
    <source>
        <dbReference type="EMBL" id="GIF00400.1"/>
    </source>
</evidence>
<dbReference type="Proteomes" id="UP000636960">
    <property type="component" value="Unassembled WGS sequence"/>
</dbReference>
<reference evidence="1" key="1">
    <citation type="submission" date="2021-01" db="EMBL/GenBank/DDBJ databases">
        <title>Whole genome shotgun sequence of Actinoplanes rishiriensis NBRC 108556.</title>
        <authorList>
            <person name="Komaki H."/>
            <person name="Tamura T."/>
        </authorList>
    </citation>
    <scope>NUCLEOTIDE SEQUENCE</scope>
    <source>
        <strain evidence="1">NBRC 108556</strain>
    </source>
</reference>
<evidence type="ECO:0000313" key="2">
    <source>
        <dbReference type="Proteomes" id="UP000636960"/>
    </source>
</evidence>
<dbReference type="EMBL" id="BOMV01000082">
    <property type="protein sequence ID" value="GIF00400.1"/>
    <property type="molecule type" value="Genomic_DNA"/>
</dbReference>
<name>A0A919K816_9ACTN</name>